<gene>
    <name evidence="2" type="ORF">LMG28138_04959</name>
</gene>
<protein>
    <submittedName>
        <fullName evidence="2">Uncharacterized protein</fullName>
    </submittedName>
</protein>
<evidence type="ECO:0000256" key="1">
    <source>
        <dbReference type="SAM" id="MobiDB-lite"/>
    </source>
</evidence>
<dbReference type="AlphaFoldDB" id="A0A6S7BIV8"/>
<organism evidence="2 3">
    <name type="scientific">Pararobbsia alpina</name>
    <dbReference type="NCBI Taxonomy" id="621374"/>
    <lineage>
        <taxon>Bacteria</taxon>
        <taxon>Pseudomonadati</taxon>
        <taxon>Pseudomonadota</taxon>
        <taxon>Betaproteobacteria</taxon>
        <taxon>Burkholderiales</taxon>
        <taxon>Burkholderiaceae</taxon>
        <taxon>Pararobbsia</taxon>
    </lineage>
</organism>
<accession>A0A6S7BIV8</accession>
<feature type="region of interest" description="Disordered" evidence="1">
    <location>
        <begin position="61"/>
        <end position="88"/>
    </location>
</feature>
<proteinExistence type="predicted"/>
<evidence type="ECO:0000313" key="3">
    <source>
        <dbReference type="Proteomes" id="UP000494115"/>
    </source>
</evidence>
<sequence>MHTSDRIARWVGEKEDPLLRTCRRSLNVPMLRAIMSLPSRRDVYPFNRFIKRSAQAHFEEFGPTVQGAAPDGGMPGREPYRPGALAFQ</sequence>
<keyword evidence="3" id="KW-1185">Reference proteome</keyword>
<reference evidence="2 3" key="1">
    <citation type="submission" date="2020-04" db="EMBL/GenBank/DDBJ databases">
        <authorList>
            <person name="De Canck E."/>
        </authorList>
    </citation>
    <scope>NUCLEOTIDE SEQUENCE [LARGE SCALE GENOMIC DNA]</scope>
    <source>
        <strain evidence="2 3">LMG 28138</strain>
    </source>
</reference>
<dbReference type="Proteomes" id="UP000494115">
    <property type="component" value="Unassembled WGS sequence"/>
</dbReference>
<evidence type="ECO:0000313" key="2">
    <source>
        <dbReference type="EMBL" id="CAB3801172.1"/>
    </source>
</evidence>
<dbReference type="EMBL" id="CADIKM010000041">
    <property type="protein sequence ID" value="CAB3801172.1"/>
    <property type="molecule type" value="Genomic_DNA"/>
</dbReference>
<name>A0A6S7BIV8_9BURK</name>